<dbReference type="GO" id="GO:0009898">
    <property type="term" value="C:cytoplasmic side of plasma membrane"/>
    <property type="evidence" value="ECO:0007669"/>
    <property type="project" value="UniProtKB-UniRule"/>
</dbReference>
<dbReference type="PANTHER" id="PTHR32432">
    <property type="entry name" value="CELL DIVISION PROTEIN FTSA-RELATED"/>
    <property type="match status" value="1"/>
</dbReference>
<comment type="subunit">
    <text evidence="5">Self-interacts. Interacts with FtsZ.</text>
</comment>
<feature type="region of interest" description="Disordered" evidence="7">
    <location>
        <begin position="259"/>
        <end position="279"/>
    </location>
</feature>
<evidence type="ECO:0000313" key="9">
    <source>
        <dbReference type="EMBL" id="OGN27989.1"/>
    </source>
</evidence>
<dbReference type="Pfam" id="PF02491">
    <property type="entry name" value="SHS2_FTSA"/>
    <property type="match status" value="1"/>
</dbReference>
<keyword evidence="3 5" id="KW-0472">Membrane</keyword>
<keyword evidence="2 5" id="KW-0132">Cell division</keyword>
<feature type="domain" description="SHS2" evidence="8">
    <location>
        <begin position="7"/>
        <end position="196"/>
    </location>
</feature>
<evidence type="ECO:0000256" key="1">
    <source>
        <dbReference type="ARBA" id="ARBA00022475"/>
    </source>
</evidence>
<evidence type="ECO:0000256" key="7">
    <source>
        <dbReference type="SAM" id="MobiDB-lite"/>
    </source>
</evidence>
<accession>A0A1F8GU71</accession>
<sequence length="421" mass="44925">MAKPRLISGIDIGNSQIKVAIAKMEPARARPDLLGIGSAPSNGLRRGMVVDMEETIGNIRSALQRAEAISGIKVKRAYIAVSGLHIKNQTSRGVIAVSRADNEISQSDIDRVIQAASVVSLPANREIVHVIPRNFIVDGTENVKNPLGMKGVRLEAEVCIIDGLSPYLRNIVKCVNENGIEVAGLVFAPLAASLSVLDKNQREYGVIHLDFGGGTSSLTVFEEADLLHAAILPVGSKHITSDLAVALRTSMDVAERVKLEHGSTSVNEDSPRFGSGGAGGRRRDMIDLSSLIGEEKFVLPKKQLVRVVDARTQELLDLVSAELKKVSRNGMLPAGVVVSGGGANLPGLLPYIKDSLRLPVRLARPMHLEGMVDAAADPSFAVVTGLILWGVEQEMGSDRKESIGSVSGAGKFMGWLKNFMP</sequence>
<protein>
    <recommendedName>
        <fullName evidence="5 6">Cell division protein FtsA</fullName>
    </recommendedName>
</protein>
<evidence type="ECO:0000256" key="6">
    <source>
        <dbReference type="PIRNR" id="PIRNR003101"/>
    </source>
</evidence>
<dbReference type="Proteomes" id="UP000178444">
    <property type="component" value="Unassembled WGS sequence"/>
</dbReference>
<dbReference type="GO" id="GO:0043093">
    <property type="term" value="P:FtsZ-dependent cytokinesis"/>
    <property type="evidence" value="ECO:0007669"/>
    <property type="project" value="UniProtKB-UniRule"/>
</dbReference>
<dbReference type="InterPro" id="IPR043129">
    <property type="entry name" value="ATPase_NBD"/>
</dbReference>
<comment type="similarity">
    <text evidence="5 6">Belongs to the FtsA/MreB family.</text>
</comment>
<evidence type="ECO:0000256" key="5">
    <source>
        <dbReference type="HAMAP-Rule" id="MF_02033"/>
    </source>
</evidence>
<dbReference type="PIRSF" id="PIRSF003101">
    <property type="entry name" value="FtsA"/>
    <property type="match status" value="1"/>
</dbReference>
<gene>
    <name evidence="5" type="primary">ftsA</name>
    <name evidence="9" type="ORF">A2941_03105</name>
</gene>
<comment type="caution">
    <text evidence="9">The sequence shown here is derived from an EMBL/GenBank/DDBJ whole genome shotgun (WGS) entry which is preliminary data.</text>
</comment>
<dbReference type="Gene3D" id="3.30.1490.110">
    <property type="match status" value="1"/>
</dbReference>
<dbReference type="InterPro" id="IPR050696">
    <property type="entry name" value="FtsA/MreB"/>
</dbReference>
<dbReference type="NCBIfam" id="TIGR01174">
    <property type="entry name" value="ftsA"/>
    <property type="match status" value="1"/>
</dbReference>
<dbReference type="EMBL" id="MGKO01000004">
    <property type="protein sequence ID" value="OGN27989.1"/>
    <property type="molecule type" value="Genomic_DNA"/>
</dbReference>
<dbReference type="SUPFAM" id="SSF53067">
    <property type="entry name" value="Actin-like ATPase domain"/>
    <property type="match status" value="2"/>
</dbReference>
<dbReference type="InterPro" id="IPR020823">
    <property type="entry name" value="Cell_div_FtsA"/>
</dbReference>
<keyword evidence="4 5" id="KW-0131">Cell cycle</keyword>
<dbReference type="InterPro" id="IPR003494">
    <property type="entry name" value="SHS2_FtsA"/>
</dbReference>
<evidence type="ECO:0000256" key="4">
    <source>
        <dbReference type="ARBA" id="ARBA00023306"/>
    </source>
</evidence>
<evidence type="ECO:0000313" key="10">
    <source>
        <dbReference type="Proteomes" id="UP000178444"/>
    </source>
</evidence>
<reference evidence="9 10" key="1">
    <citation type="journal article" date="2016" name="Nat. Commun.">
        <title>Thousands of microbial genomes shed light on interconnected biogeochemical processes in an aquifer system.</title>
        <authorList>
            <person name="Anantharaman K."/>
            <person name="Brown C.T."/>
            <person name="Hug L.A."/>
            <person name="Sharon I."/>
            <person name="Castelle C.J."/>
            <person name="Probst A.J."/>
            <person name="Thomas B.C."/>
            <person name="Singh A."/>
            <person name="Wilkins M.J."/>
            <person name="Karaoz U."/>
            <person name="Brodie E.L."/>
            <person name="Williams K.H."/>
            <person name="Hubbard S.S."/>
            <person name="Banfield J.F."/>
        </authorList>
    </citation>
    <scope>NUCLEOTIDE SEQUENCE [LARGE SCALE GENOMIC DNA]</scope>
</reference>
<evidence type="ECO:0000259" key="8">
    <source>
        <dbReference type="SMART" id="SM00842"/>
    </source>
</evidence>
<dbReference type="Gene3D" id="3.30.420.40">
    <property type="match status" value="1"/>
</dbReference>
<dbReference type="PANTHER" id="PTHR32432:SF4">
    <property type="entry name" value="CELL DIVISION PROTEIN FTSA"/>
    <property type="match status" value="1"/>
</dbReference>
<name>A0A1F8GU71_9BACT</name>
<comment type="function">
    <text evidence="5 6">Cell division protein that is involved in the assembly of the Z ring. May serve as a membrane anchor for the Z ring.</text>
</comment>
<dbReference type="GO" id="GO:0032153">
    <property type="term" value="C:cell division site"/>
    <property type="evidence" value="ECO:0007669"/>
    <property type="project" value="UniProtKB-UniRule"/>
</dbReference>
<proteinExistence type="inferred from homology"/>
<dbReference type="HAMAP" id="MF_02033">
    <property type="entry name" value="FtsA"/>
    <property type="match status" value="1"/>
</dbReference>
<dbReference type="Pfam" id="PF14450">
    <property type="entry name" value="FtsA"/>
    <property type="match status" value="1"/>
</dbReference>
<dbReference type="SMART" id="SM00842">
    <property type="entry name" value="FtsA"/>
    <property type="match status" value="1"/>
</dbReference>
<keyword evidence="1 5" id="KW-1003">Cell membrane</keyword>
<evidence type="ECO:0000256" key="3">
    <source>
        <dbReference type="ARBA" id="ARBA00023136"/>
    </source>
</evidence>
<evidence type="ECO:0000256" key="2">
    <source>
        <dbReference type="ARBA" id="ARBA00022618"/>
    </source>
</evidence>
<dbReference type="CDD" id="cd24048">
    <property type="entry name" value="ASKHA_NBD_FtsA"/>
    <property type="match status" value="1"/>
</dbReference>
<organism evidence="9 10">
    <name type="scientific">Candidatus Yanofskybacteria bacterium RIFCSPLOWO2_01_FULL_49_17</name>
    <dbReference type="NCBI Taxonomy" id="1802700"/>
    <lineage>
        <taxon>Bacteria</taxon>
        <taxon>Candidatus Yanofskyibacteriota</taxon>
    </lineage>
</organism>
<dbReference type="AlphaFoldDB" id="A0A1F8GU71"/>
<comment type="subcellular location">
    <subcellularLocation>
        <location evidence="5">Cell membrane</location>
        <topology evidence="5">Peripheral membrane protein</topology>
        <orientation evidence="5">Cytoplasmic side</orientation>
    </subcellularLocation>
    <text evidence="5">Localizes to the Z ring in an FtsZ-dependent manner. Targeted to the membrane through a conserved C-terminal amphipathic helix.</text>
</comment>